<sequence>MSTALAAVAAAALLLIRLGLFVALHVVRSDYNPIEHAVSDYAVGPTRRLSTIAAWVWGAAWVALAFAVDSASARVWLLVLAVIFVALPFIPTDLEGTRQTVIGRVHYVAAVAWFAISFSLMSTFTDRYDVAVLTVLRWIALVSLAALVIALVVRPLRRRFFGLSERAFIVAVNLFYLIVAILTVTR</sequence>
<keyword evidence="3" id="KW-1185">Reference proteome</keyword>
<accession>A0A4R4ZYF1</accession>
<dbReference type="Pfam" id="PF06197">
    <property type="entry name" value="DUF998"/>
    <property type="match status" value="1"/>
</dbReference>
<gene>
    <name evidence="2" type="ORF">E1263_00110</name>
</gene>
<organism evidence="2 3">
    <name type="scientific">Kribbella antibiotica</name>
    <dbReference type="NCBI Taxonomy" id="190195"/>
    <lineage>
        <taxon>Bacteria</taxon>
        <taxon>Bacillati</taxon>
        <taxon>Actinomycetota</taxon>
        <taxon>Actinomycetes</taxon>
        <taxon>Propionibacteriales</taxon>
        <taxon>Kribbellaceae</taxon>
        <taxon>Kribbella</taxon>
    </lineage>
</organism>
<name>A0A4R4ZYF1_9ACTN</name>
<feature type="transmembrane region" description="Helical" evidence="1">
    <location>
        <begin position="47"/>
        <end position="68"/>
    </location>
</feature>
<dbReference type="OrthoDB" id="2221333at2"/>
<feature type="transmembrane region" description="Helical" evidence="1">
    <location>
        <begin position="135"/>
        <end position="154"/>
    </location>
</feature>
<protein>
    <submittedName>
        <fullName evidence="2">DUF998 domain-containing protein</fullName>
    </submittedName>
</protein>
<dbReference type="Proteomes" id="UP000295124">
    <property type="component" value="Unassembled WGS sequence"/>
</dbReference>
<proteinExistence type="predicted"/>
<feature type="transmembrane region" description="Helical" evidence="1">
    <location>
        <begin position="104"/>
        <end position="123"/>
    </location>
</feature>
<dbReference type="AlphaFoldDB" id="A0A4R4ZYF1"/>
<keyword evidence="1" id="KW-0472">Membrane</keyword>
<evidence type="ECO:0000256" key="1">
    <source>
        <dbReference type="SAM" id="Phobius"/>
    </source>
</evidence>
<reference evidence="2 3" key="1">
    <citation type="submission" date="2019-03" db="EMBL/GenBank/DDBJ databases">
        <title>Draft genome sequences of novel Actinobacteria.</title>
        <authorList>
            <person name="Sahin N."/>
            <person name="Ay H."/>
            <person name="Saygin H."/>
        </authorList>
    </citation>
    <scope>NUCLEOTIDE SEQUENCE [LARGE SCALE GENOMIC DNA]</scope>
    <source>
        <strain evidence="2 3">JCM 13523</strain>
    </source>
</reference>
<comment type="caution">
    <text evidence="2">The sequence shown here is derived from an EMBL/GenBank/DDBJ whole genome shotgun (WGS) entry which is preliminary data.</text>
</comment>
<feature type="transmembrane region" description="Helical" evidence="1">
    <location>
        <begin position="166"/>
        <end position="185"/>
    </location>
</feature>
<feature type="transmembrane region" description="Helical" evidence="1">
    <location>
        <begin position="75"/>
        <end position="92"/>
    </location>
</feature>
<evidence type="ECO:0000313" key="3">
    <source>
        <dbReference type="Proteomes" id="UP000295124"/>
    </source>
</evidence>
<evidence type="ECO:0000313" key="2">
    <source>
        <dbReference type="EMBL" id="TDD63394.1"/>
    </source>
</evidence>
<dbReference type="EMBL" id="SMKX01000001">
    <property type="protein sequence ID" value="TDD63394.1"/>
    <property type="molecule type" value="Genomic_DNA"/>
</dbReference>
<keyword evidence="1" id="KW-1133">Transmembrane helix</keyword>
<dbReference type="InterPro" id="IPR009339">
    <property type="entry name" value="DUF998"/>
</dbReference>
<dbReference type="RefSeq" id="WP_132163952.1">
    <property type="nucleotide sequence ID" value="NZ_SMKX01000001.1"/>
</dbReference>
<keyword evidence="1" id="KW-0812">Transmembrane</keyword>